<feature type="chain" id="PRO_5008999977" description="LPS-assembly protein LptD" evidence="4">
    <location>
        <begin position="27"/>
        <end position="784"/>
    </location>
</feature>
<comment type="caution">
    <text evidence="4">Lacks conserved residue(s) required for the propagation of feature annotation.</text>
</comment>
<dbReference type="PANTHER" id="PTHR30189:SF1">
    <property type="entry name" value="LPS-ASSEMBLY PROTEIN LPTD"/>
    <property type="match status" value="1"/>
</dbReference>
<sequence precursor="true">MLIKKCLLIFLTSLIGSALYSRQAFPDLVGQCLLSVPAYTKPLIIGDANSFPVHIQADKVVANYPEYMFFSGNVDIKQGNSTLTADEVQLTQFQAQNNTSLRTVTATGHVNYFSNSIKLQGPKAWSNLNTKDTDVYQGNYQMVGRQGRGNADNMKQRGNNRYTVLENGSFTSCLPGDDSWSIMGSEIIHDRKKEVAEIWNAYFKISNVPVFYSPYLTIPVGNKRHAGFLIPHAKYGSNNGFEFIAPYYLNLAPNYDATITSNYMSQHGIQIQTELRYLTTPGEGLVAFDWLLKDRLHKNKQAIDGDRDRWVFYWRHNGILNKVWRFNFDYTKVSDFYYFNDLDSKYGNTTDGYATQKFCFSYADKNWEAALSYKQFQVFNTNSSNAYRVVPQLDVTYYKNDVGPFNFKIFSQAAKFTNIHNSSPEAIRLHIEPTLYFPLVNRWSSFNTETKLMATYYQQKNIDRNNVSTDTRRYLKSAVNRVLPQFKTEGKMLFERDIDYAPNYTQTLEPRLQYLFVPYRNQNDIGVYDSTVLQTDYTALFRDRIYSGLDRISSSNQLAGGITTRIYDDQHVERFNASVGQIYYFLRPRTGDITGDWNDYNNTGIVVLAGDSDWRISNQWRIRGSLQYESRLSSVALCNTVLEYKRDENHILQLNYRYASQSYITQMLFDIKNRRSFQHGISQVGVIGSWSFADRWSLIGAYHYDTKANQPRDQLVALQYNTCCWSINVGYERKMTDWNKTGNLSQYNNKVSLNIELRGLSNNYNLGANKMMLASSILPYQRIF</sequence>
<dbReference type="InterPro" id="IPR020889">
    <property type="entry name" value="LipoPS_assembly_LptD"/>
</dbReference>
<organism evidence="7 8">
    <name type="scientific">Candidatus Doolittlea endobia</name>
    <dbReference type="NCBI Taxonomy" id="1778262"/>
    <lineage>
        <taxon>Bacteria</taxon>
        <taxon>Pseudomonadati</taxon>
        <taxon>Pseudomonadota</taxon>
        <taxon>Gammaproteobacteria</taxon>
        <taxon>Enterobacterales</taxon>
        <taxon>Enterobacteriaceae</taxon>
        <taxon>Candidatus Doolittlea</taxon>
    </lineage>
</organism>
<dbReference type="STRING" id="1778262.MHIR_DE00166"/>
<dbReference type="Pfam" id="PF04453">
    <property type="entry name" value="LptD"/>
    <property type="match status" value="1"/>
</dbReference>
<dbReference type="OrthoDB" id="9760225at2"/>
<dbReference type="AlphaFoldDB" id="A0A143WS19"/>
<evidence type="ECO:0000259" key="6">
    <source>
        <dbReference type="Pfam" id="PF04453"/>
    </source>
</evidence>
<keyword evidence="8" id="KW-1185">Reference proteome</keyword>
<comment type="similarity">
    <text evidence="4">Belongs to the LptD family.</text>
</comment>
<dbReference type="Pfam" id="PF03968">
    <property type="entry name" value="LptD_N"/>
    <property type="match status" value="1"/>
</dbReference>
<evidence type="ECO:0000313" key="8">
    <source>
        <dbReference type="Proteomes" id="UP000095322"/>
    </source>
</evidence>
<evidence type="ECO:0000259" key="5">
    <source>
        <dbReference type="Pfam" id="PF03968"/>
    </source>
</evidence>
<evidence type="ECO:0000313" key="7">
    <source>
        <dbReference type="EMBL" id="CUX96500.1"/>
    </source>
</evidence>
<dbReference type="Proteomes" id="UP000095322">
    <property type="component" value="Chromosome I"/>
</dbReference>
<dbReference type="GO" id="GO:0043165">
    <property type="term" value="P:Gram-negative-bacterium-type cell outer membrane assembly"/>
    <property type="evidence" value="ECO:0007669"/>
    <property type="project" value="UniProtKB-UniRule"/>
</dbReference>
<keyword evidence="3 4" id="KW-0998">Cell outer membrane</keyword>
<dbReference type="HAMAP" id="MF_01411">
    <property type="entry name" value="LPS_assembly_LptD"/>
    <property type="match status" value="1"/>
</dbReference>
<comment type="function">
    <text evidence="4">Together with LptE, is involved in the assembly of lipopolysaccharide (LPS) at the surface of the outer membrane.</text>
</comment>
<dbReference type="PATRIC" id="fig|1778262.3.peg.287"/>
<feature type="domain" description="Organic solvent tolerance-like N-terminal" evidence="5">
    <location>
        <begin position="54"/>
        <end position="194"/>
    </location>
</feature>
<keyword evidence="1 4" id="KW-0732">Signal</keyword>
<accession>A0A143WS19</accession>
<comment type="subcellular location">
    <subcellularLocation>
        <location evidence="4">Cell outer membrane</location>
    </subcellularLocation>
</comment>
<dbReference type="GO" id="GO:1990351">
    <property type="term" value="C:transporter complex"/>
    <property type="evidence" value="ECO:0007669"/>
    <property type="project" value="TreeGrafter"/>
</dbReference>
<dbReference type="NCBIfam" id="NF002997">
    <property type="entry name" value="PRK03761.1"/>
    <property type="match status" value="1"/>
</dbReference>
<reference evidence="8" key="1">
    <citation type="submission" date="2016-01" db="EMBL/GenBank/DDBJ databases">
        <authorList>
            <person name="Husnik F."/>
        </authorList>
    </citation>
    <scope>NUCLEOTIDE SEQUENCE [LARGE SCALE GENOMIC DNA]</scope>
</reference>
<gene>
    <name evidence="4 7" type="primary">lptD</name>
    <name evidence="7" type="ORF">MHIR_DE00166</name>
</gene>
<evidence type="ECO:0000256" key="2">
    <source>
        <dbReference type="ARBA" id="ARBA00023136"/>
    </source>
</evidence>
<dbReference type="InterPro" id="IPR050218">
    <property type="entry name" value="LptD"/>
</dbReference>
<dbReference type="GO" id="GO:0015920">
    <property type="term" value="P:lipopolysaccharide transport"/>
    <property type="evidence" value="ECO:0007669"/>
    <property type="project" value="InterPro"/>
</dbReference>
<dbReference type="GO" id="GO:0009279">
    <property type="term" value="C:cell outer membrane"/>
    <property type="evidence" value="ECO:0007669"/>
    <property type="project" value="UniProtKB-SubCell"/>
</dbReference>
<proteinExistence type="inferred from homology"/>
<dbReference type="InterPro" id="IPR007543">
    <property type="entry name" value="LptD_C"/>
</dbReference>
<evidence type="ECO:0000256" key="3">
    <source>
        <dbReference type="ARBA" id="ARBA00023237"/>
    </source>
</evidence>
<keyword evidence="2 4" id="KW-0472">Membrane</keyword>
<protein>
    <recommendedName>
        <fullName evidence="4">LPS-assembly protein LptD</fullName>
    </recommendedName>
</protein>
<comment type="subunit">
    <text evidence="4">Component of the lipopolysaccharide transport and assembly complex. Interacts with LptE and LptA.</text>
</comment>
<feature type="signal peptide" evidence="4">
    <location>
        <begin position="1"/>
        <end position="26"/>
    </location>
</feature>
<evidence type="ECO:0000256" key="1">
    <source>
        <dbReference type="ARBA" id="ARBA00022729"/>
    </source>
</evidence>
<dbReference type="InterPro" id="IPR005653">
    <property type="entry name" value="OstA-like_N"/>
</dbReference>
<dbReference type="EMBL" id="LN999833">
    <property type="protein sequence ID" value="CUX96500.1"/>
    <property type="molecule type" value="Genomic_DNA"/>
</dbReference>
<feature type="domain" description="LptD C-terminal" evidence="6">
    <location>
        <begin position="307"/>
        <end position="696"/>
    </location>
</feature>
<name>A0A143WS19_9ENTR</name>
<dbReference type="KEGG" id="den:MHIR_DE00166"/>
<evidence type="ECO:0000256" key="4">
    <source>
        <dbReference type="HAMAP-Rule" id="MF_01411"/>
    </source>
</evidence>
<dbReference type="Gene3D" id="2.60.450.10">
    <property type="entry name" value="Lipopolysaccharide (LPS) transport protein A like domain"/>
    <property type="match status" value="1"/>
</dbReference>
<dbReference type="PANTHER" id="PTHR30189">
    <property type="entry name" value="LPS-ASSEMBLY PROTEIN"/>
    <property type="match status" value="1"/>
</dbReference>